<dbReference type="InterPro" id="IPR000587">
    <property type="entry name" value="Creatinase_N"/>
</dbReference>
<dbReference type="PANTHER" id="PTHR46112">
    <property type="entry name" value="AMINOPEPTIDASE"/>
    <property type="match status" value="1"/>
</dbReference>
<accession>A0ABR7NKU8</accession>
<evidence type="ECO:0000259" key="1">
    <source>
        <dbReference type="Pfam" id="PF00557"/>
    </source>
</evidence>
<dbReference type="PANTHER" id="PTHR46112:SF2">
    <property type="entry name" value="XAA-PRO AMINOPEPTIDASE P-RELATED"/>
    <property type="match status" value="1"/>
</dbReference>
<evidence type="ECO:0000313" key="3">
    <source>
        <dbReference type="EMBL" id="MBC8577037.1"/>
    </source>
</evidence>
<sequence>MNIAEIKEHVKKYDRKQLYKEKVAKVQQAMTAMGIDGIVCFKPQDTFYLSGFNPILYSHPVVVVVPREGNAVLLVHCLRASHSAEQAAIEDIRLFGMWANQKPIANDPYDAIKIIVDDLKLNGRVIGYEGDFISFAQYGKLQEITGASKMVDVSDFLKRSRNIKDEYEINLLRLSSYLTNVGMEAAIDNIRKSEASASAAAEIAMREAWVKNLSEFEISSFGNTEGGIVTALWSYSNSGYRVPFGVECSSNRIPLEGEVCLPVCWAAIDGYHSENERTVIIGRLPENYEKAYDAMLAGRANIFKMLKAGVTAGEVYTAGVEPYIEAGFGDYLPGRVGHGVGLSLHEFPSLAKNSALVLEEGMCVTVEPGLVFAGWGSTRHSDTVVVRKDGCEILTAYGEDRIIR</sequence>
<keyword evidence="3" id="KW-0378">Hydrolase</keyword>
<gene>
    <name evidence="3" type="ORF">H8717_11545</name>
</gene>
<comment type="caution">
    <text evidence="3">The sequence shown here is derived from an EMBL/GenBank/DDBJ whole genome shotgun (WGS) entry which is preliminary data.</text>
</comment>
<dbReference type="Proteomes" id="UP000658131">
    <property type="component" value="Unassembled WGS sequence"/>
</dbReference>
<feature type="domain" description="Creatinase N-terminal" evidence="2">
    <location>
        <begin position="23"/>
        <end position="163"/>
    </location>
</feature>
<protein>
    <submittedName>
        <fullName evidence="3">Aminopeptidase P family protein</fullName>
    </submittedName>
</protein>
<dbReference type="SUPFAM" id="SSF55920">
    <property type="entry name" value="Creatinase/aminopeptidase"/>
    <property type="match status" value="1"/>
</dbReference>
<keyword evidence="3" id="KW-0645">Protease</keyword>
<dbReference type="RefSeq" id="WP_262400509.1">
    <property type="nucleotide sequence ID" value="NZ_JACRTB010000020.1"/>
</dbReference>
<dbReference type="CDD" id="cd01066">
    <property type="entry name" value="APP_MetAP"/>
    <property type="match status" value="1"/>
</dbReference>
<keyword evidence="3" id="KW-0031">Aminopeptidase</keyword>
<organism evidence="3 4">
    <name type="scientific">Yanshouia hominis</name>
    <dbReference type="NCBI Taxonomy" id="2763673"/>
    <lineage>
        <taxon>Bacteria</taxon>
        <taxon>Bacillati</taxon>
        <taxon>Bacillota</taxon>
        <taxon>Clostridia</taxon>
        <taxon>Eubacteriales</taxon>
        <taxon>Oscillospiraceae</taxon>
        <taxon>Yanshouia</taxon>
    </lineage>
</organism>
<dbReference type="EMBL" id="JACRTB010000020">
    <property type="protein sequence ID" value="MBC8577037.1"/>
    <property type="molecule type" value="Genomic_DNA"/>
</dbReference>
<dbReference type="Gene3D" id="3.90.230.10">
    <property type="entry name" value="Creatinase/methionine aminopeptidase superfamily"/>
    <property type="match status" value="1"/>
</dbReference>
<dbReference type="InterPro" id="IPR000994">
    <property type="entry name" value="Pept_M24"/>
</dbReference>
<evidence type="ECO:0000259" key="2">
    <source>
        <dbReference type="Pfam" id="PF01321"/>
    </source>
</evidence>
<dbReference type="Pfam" id="PF00557">
    <property type="entry name" value="Peptidase_M24"/>
    <property type="match status" value="1"/>
</dbReference>
<dbReference type="GO" id="GO:0004177">
    <property type="term" value="F:aminopeptidase activity"/>
    <property type="evidence" value="ECO:0007669"/>
    <property type="project" value="UniProtKB-KW"/>
</dbReference>
<name>A0ABR7NKU8_9FIRM</name>
<dbReference type="InterPro" id="IPR050659">
    <property type="entry name" value="Peptidase_M24B"/>
</dbReference>
<dbReference type="Gene3D" id="3.40.350.10">
    <property type="entry name" value="Creatinase/prolidase N-terminal domain"/>
    <property type="match status" value="1"/>
</dbReference>
<keyword evidence="4" id="KW-1185">Reference proteome</keyword>
<feature type="domain" description="Peptidase M24" evidence="1">
    <location>
        <begin position="173"/>
        <end position="387"/>
    </location>
</feature>
<proteinExistence type="predicted"/>
<dbReference type="SUPFAM" id="SSF53092">
    <property type="entry name" value="Creatinase/prolidase N-terminal domain"/>
    <property type="match status" value="1"/>
</dbReference>
<dbReference type="InterPro" id="IPR036005">
    <property type="entry name" value="Creatinase/aminopeptidase-like"/>
</dbReference>
<dbReference type="Pfam" id="PF01321">
    <property type="entry name" value="Creatinase_N"/>
    <property type="match status" value="1"/>
</dbReference>
<reference evidence="3 4" key="1">
    <citation type="submission" date="2020-08" db="EMBL/GenBank/DDBJ databases">
        <title>Genome public.</title>
        <authorList>
            <person name="Liu C."/>
            <person name="Sun Q."/>
        </authorList>
    </citation>
    <scope>NUCLEOTIDE SEQUENCE [LARGE SCALE GENOMIC DNA]</scope>
    <source>
        <strain evidence="3 4">BX1</strain>
    </source>
</reference>
<evidence type="ECO:0000313" key="4">
    <source>
        <dbReference type="Proteomes" id="UP000658131"/>
    </source>
</evidence>
<dbReference type="InterPro" id="IPR029149">
    <property type="entry name" value="Creatin/AminoP/Spt16_N"/>
</dbReference>